<gene>
    <name evidence="1" type="ORF">HMPREF1318_0224</name>
</gene>
<evidence type="ECO:0000313" key="1">
    <source>
        <dbReference type="EMBL" id="EJF46394.1"/>
    </source>
</evidence>
<reference evidence="1 2" key="1">
    <citation type="submission" date="2012-05" db="EMBL/GenBank/DDBJ databases">
        <authorList>
            <person name="Harkins D.M."/>
            <person name="Madupu R."/>
            <person name="Durkin A.S."/>
            <person name="Torralba M."/>
            <person name="Methe B."/>
            <person name="Sutton G.G."/>
            <person name="Nelson K.E."/>
        </authorList>
    </citation>
    <scope>NUCLEOTIDE SEQUENCE [LARGE SCALE GENOMIC DNA]</scope>
    <source>
        <strain evidence="1 2">F0489</strain>
    </source>
</reference>
<keyword evidence="2" id="KW-1185">Reference proteome</keyword>
<organism evidence="1 2">
    <name type="scientific">Actinomyces massiliensis F0489</name>
    <dbReference type="NCBI Taxonomy" id="1125718"/>
    <lineage>
        <taxon>Bacteria</taxon>
        <taxon>Bacillati</taxon>
        <taxon>Actinomycetota</taxon>
        <taxon>Actinomycetes</taxon>
        <taxon>Actinomycetales</taxon>
        <taxon>Actinomycetaceae</taxon>
        <taxon>Actinomyces</taxon>
    </lineage>
</organism>
<dbReference type="AlphaFoldDB" id="J0NH16"/>
<dbReference type="Proteomes" id="UP000002941">
    <property type="component" value="Unassembled WGS sequence"/>
</dbReference>
<accession>J0NH16</accession>
<dbReference type="EMBL" id="AKFT01000065">
    <property type="protein sequence ID" value="EJF46394.1"/>
    <property type="molecule type" value="Genomic_DNA"/>
</dbReference>
<name>J0NH16_9ACTO</name>
<dbReference type="PATRIC" id="fig|1125718.3.peg.990"/>
<proteinExistence type="predicted"/>
<protein>
    <submittedName>
        <fullName evidence="1">Uncharacterized protein</fullName>
    </submittedName>
</protein>
<evidence type="ECO:0000313" key="2">
    <source>
        <dbReference type="Proteomes" id="UP000002941"/>
    </source>
</evidence>
<comment type="caution">
    <text evidence="1">The sequence shown here is derived from an EMBL/GenBank/DDBJ whole genome shotgun (WGS) entry which is preliminary data.</text>
</comment>
<sequence length="43" mass="4547">MRMIAVGLSVHMCLIRGARAPVCWRGVSTVGRIPLIPLSGASL</sequence>